<protein>
    <recommendedName>
        <fullName evidence="5">VCBS repeat-containing protein</fullName>
    </recommendedName>
</protein>
<dbReference type="InterPro" id="IPR028994">
    <property type="entry name" value="Integrin_alpha_N"/>
</dbReference>
<proteinExistence type="predicted"/>
<evidence type="ECO:0000256" key="2">
    <source>
        <dbReference type="SAM" id="SignalP"/>
    </source>
</evidence>
<name>A0A7H0HMB8_9ACTN</name>
<feature type="chain" id="PRO_5029006264" description="VCBS repeat-containing protein" evidence="2">
    <location>
        <begin position="35"/>
        <end position="434"/>
    </location>
</feature>
<dbReference type="PANTHER" id="PTHR44103">
    <property type="entry name" value="PROPROTEIN CONVERTASE P"/>
    <property type="match status" value="1"/>
</dbReference>
<evidence type="ECO:0000313" key="4">
    <source>
        <dbReference type="Proteomes" id="UP000516230"/>
    </source>
</evidence>
<evidence type="ECO:0000256" key="1">
    <source>
        <dbReference type="SAM" id="MobiDB-lite"/>
    </source>
</evidence>
<dbReference type="RefSeq" id="WP_187738889.1">
    <property type="nucleotide sequence ID" value="NZ_CP060825.1"/>
</dbReference>
<dbReference type="KEGG" id="sgj:IAG43_01255"/>
<feature type="compositionally biased region" description="Low complexity" evidence="1">
    <location>
        <begin position="43"/>
        <end position="52"/>
    </location>
</feature>
<dbReference type="EMBL" id="CP060825">
    <property type="protein sequence ID" value="QNP61684.1"/>
    <property type="molecule type" value="Genomic_DNA"/>
</dbReference>
<reference evidence="3 4" key="1">
    <citation type="submission" date="2020-08" db="EMBL/GenBank/DDBJ databases">
        <title>A novel species.</title>
        <authorList>
            <person name="Gao J."/>
        </authorList>
    </citation>
    <scope>NUCLEOTIDE SEQUENCE [LARGE SCALE GENOMIC DNA]</scope>
    <source>
        <strain evidence="3 4">CRPJ-33</strain>
    </source>
</reference>
<organism evidence="3 4">
    <name type="scientific">Streptomyces genisteinicus</name>
    <dbReference type="NCBI Taxonomy" id="2768068"/>
    <lineage>
        <taxon>Bacteria</taxon>
        <taxon>Bacillati</taxon>
        <taxon>Actinomycetota</taxon>
        <taxon>Actinomycetes</taxon>
        <taxon>Kitasatosporales</taxon>
        <taxon>Streptomycetaceae</taxon>
        <taxon>Streptomyces</taxon>
    </lineage>
</organism>
<dbReference type="Proteomes" id="UP000516230">
    <property type="component" value="Chromosome"/>
</dbReference>
<dbReference type="InterPro" id="IPR006311">
    <property type="entry name" value="TAT_signal"/>
</dbReference>
<dbReference type="AlphaFoldDB" id="A0A7H0HMB8"/>
<keyword evidence="4" id="KW-1185">Reference proteome</keyword>
<gene>
    <name evidence="3" type="ORF">IAG43_01255</name>
</gene>
<accession>A0A7H0HMB8</accession>
<evidence type="ECO:0000313" key="3">
    <source>
        <dbReference type="EMBL" id="QNP61684.1"/>
    </source>
</evidence>
<dbReference type="PROSITE" id="PS51318">
    <property type="entry name" value="TAT"/>
    <property type="match status" value="1"/>
</dbReference>
<feature type="signal peptide" evidence="2">
    <location>
        <begin position="1"/>
        <end position="34"/>
    </location>
</feature>
<dbReference type="SUPFAM" id="SSF69318">
    <property type="entry name" value="Integrin alpha N-terminal domain"/>
    <property type="match status" value="1"/>
</dbReference>
<dbReference type="PANTHER" id="PTHR44103:SF1">
    <property type="entry name" value="PROPROTEIN CONVERTASE P"/>
    <property type="match status" value="1"/>
</dbReference>
<keyword evidence="2" id="KW-0732">Signal</keyword>
<evidence type="ECO:0008006" key="5">
    <source>
        <dbReference type="Google" id="ProtNLM"/>
    </source>
</evidence>
<sequence length="434" mass="44978">MPSTAVRRRRLAAATATALAVTLGSGLLAAPAAAAGGAAVADAPPAATVPSAGSGEEIPAQVPTGTIDLDRTSALDFVFDLDAGEVLVRFTLRNARTGDSVTFLRTHGGQGGTGTGTPCRFTWDGTFSYPDPDGTAATFAANSGTYTWTLTATPAQGGDPVLTRSGSFTGTRTPRAHGFDDDGVFDLLAVGADARLHGEGSYRGGVGRSDFWSGRGWDAFDRLEVTGDVAGSAHSDFVVRDRTGVLWLYRGNGGSTPEYLEPRSRVGGGWQVYHHIAGGSDLVGDGRSDVVAADTSGVLWLYKSTGDTAAPFAARKRVGGGWQIYNQITAVGNIAGGPAGDLVARDKAGVLWLYLGKGDGTFTTRERLGGGFQRYSELVGGGDWDGDGLGDLLAVEPATRTVHAFNGTGLRFTPLDLTRKATPLFKGDAHTLYG</sequence>
<feature type="region of interest" description="Disordered" evidence="1">
    <location>
        <begin position="43"/>
        <end position="62"/>
    </location>
</feature>